<dbReference type="Pfam" id="PF00095">
    <property type="entry name" value="WAP"/>
    <property type="match status" value="1"/>
</dbReference>
<feature type="domain" description="WAP" evidence="2">
    <location>
        <begin position="29"/>
        <end position="74"/>
    </location>
</feature>
<dbReference type="HOGENOM" id="CLU_175686_0_0_1"/>
<dbReference type="STRING" id="30611.ENSOGAP00000019440"/>
<dbReference type="AlphaFoldDB" id="H0XTJ8"/>
<protein>
    <submittedName>
        <fullName evidence="3">WAP four-disulfide core domain 10B</fullName>
    </submittedName>
</protein>
<reference evidence="4" key="1">
    <citation type="submission" date="2011-03" db="EMBL/GenBank/DDBJ databases">
        <title>Version 3 of the genome sequence of Otolemur garnettii (Bushbaby).</title>
        <authorList>
            <consortium name="The Broad Institute Genome Sequencing Platform"/>
            <person name="Di Palma F."/>
            <person name="Johnson J."/>
            <person name="Lander E.S."/>
            <person name="Lindblad-Toh K."/>
            <person name="Jaffe D.B."/>
            <person name="Gnerre S."/>
            <person name="MacCallum I."/>
            <person name="Przybylski D."/>
            <person name="Ribeiro F.J."/>
            <person name="Burton J.N."/>
            <person name="Walker B.J."/>
            <person name="Sharpe T."/>
            <person name="Hall G."/>
        </authorList>
    </citation>
    <scope>NUCLEOTIDE SEQUENCE [LARGE SCALE GENOMIC DNA]</scope>
</reference>
<proteinExistence type="predicted"/>
<dbReference type="FunCoup" id="H0XTJ8">
    <property type="interactions" value="4"/>
</dbReference>
<reference evidence="3" key="2">
    <citation type="submission" date="2025-08" db="UniProtKB">
        <authorList>
            <consortium name="Ensembl"/>
        </authorList>
    </citation>
    <scope>IDENTIFICATION</scope>
</reference>
<sequence>MSPQAVLPILFLCVLLLQAQGGYPSRNKMRNMPGAGICGQWPSVDQCNHHCSYFQKCPANSTCCSTFCGNICMS</sequence>
<reference evidence="3" key="3">
    <citation type="submission" date="2025-09" db="UniProtKB">
        <authorList>
            <consortium name="Ensembl"/>
        </authorList>
    </citation>
    <scope>IDENTIFICATION</scope>
</reference>
<name>H0XTJ8_OTOGA</name>
<dbReference type="GO" id="GO:0030414">
    <property type="term" value="F:peptidase inhibitor activity"/>
    <property type="evidence" value="ECO:0007669"/>
    <property type="project" value="InterPro"/>
</dbReference>
<feature type="chain" id="PRO_5003545445" evidence="1">
    <location>
        <begin position="22"/>
        <end position="74"/>
    </location>
</feature>
<dbReference type="GO" id="GO:0005576">
    <property type="term" value="C:extracellular region"/>
    <property type="evidence" value="ECO:0007669"/>
    <property type="project" value="InterPro"/>
</dbReference>
<gene>
    <name evidence="3" type="primary">WFDC10B</name>
</gene>
<dbReference type="OMA" id="KICKKQP"/>
<dbReference type="GeneTree" id="ENSGT00940000163972"/>
<organism evidence="3 4">
    <name type="scientific">Otolemur garnettii</name>
    <name type="common">Small-eared galago</name>
    <name type="synonym">Garnett's greater bushbaby</name>
    <dbReference type="NCBI Taxonomy" id="30611"/>
    <lineage>
        <taxon>Eukaryota</taxon>
        <taxon>Metazoa</taxon>
        <taxon>Chordata</taxon>
        <taxon>Craniata</taxon>
        <taxon>Vertebrata</taxon>
        <taxon>Euteleostomi</taxon>
        <taxon>Mammalia</taxon>
        <taxon>Eutheria</taxon>
        <taxon>Euarchontoglires</taxon>
        <taxon>Primates</taxon>
        <taxon>Strepsirrhini</taxon>
        <taxon>Lorisiformes</taxon>
        <taxon>Galagidae</taxon>
        <taxon>Otolemur</taxon>
    </lineage>
</organism>
<dbReference type="InterPro" id="IPR008197">
    <property type="entry name" value="WAP_dom"/>
</dbReference>
<evidence type="ECO:0000256" key="1">
    <source>
        <dbReference type="SAM" id="SignalP"/>
    </source>
</evidence>
<dbReference type="Ensembl" id="ENSOGAT00000034171.1">
    <property type="protein sequence ID" value="ENSOGAP00000019440.1"/>
    <property type="gene ID" value="ENSOGAG00000031773.1"/>
</dbReference>
<dbReference type="EMBL" id="AAQR03050192">
    <property type="status" value="NOT_ANNOTATED_CDS"/>
    <property type="molecule type" value="Genomic_DNA"/>
</dbReference>
<keyword evidence="1" id="KW-0732">Signal</keyword>
<keyword evidence="4" id="KW-1185">Reference proteome</keyword>
<feature type="signal peptide" evidence="1">
    <location>
        <begin position="1"/>
        <end position="21"/>
    </location>
</feature>
<dbReference type="InParanoid" id="H0XTJ8"/>
<dbReference type="PROSITE" id="PS51390">
    <property type="entry name" value="WAP"/>
    <property type="match status" value="1"/>
</dbReference>
<dbReference type="Proteomes" id="UP000005225">
    <property type="component" value="Unassembled WGS sequence"/>
</dbReference>
<evidence type="ECO:0000259" key="2">
    <source>
        <dbReference type="PROSITE" id="PS51390"/>
    </source>
</evidence>
<evidence type="ECO:0000313" key="4">
    <source>
        <dbReference type="Proteomes" id="UP000005225"/>
    </source>
</evidence>
<dbReference type="eggNOG" id="ENOG502T9GU">
    <property type="taxonomic scope" value="Eukaryota"/>
</dbReference>
<accession>H0XTJ8</accession>
<evidence type="ECO:0000313" key="3">
    <source>
        <dbReference type="Ensembl" id="ENSOGAP00000019440.1"/>
    </source>
</evidence>